<comment type="similarity">
    <text evidence="2 6">Belongs to the GINS3/PSF3 family.</text>
</comment>
<evidence type="ECO:0000256" key="3">
    <source>
        <dbReference type="ARBA" id="ARBA00022705"/>
    </source>
</evidence>
<dbReference type="PANTHER" id="PTHR22768">
    <property type="entry name" value="DNA REPLICATION COMPLEX GINS PROTEIN PSF3"/>
    <property type="match status" value="1"/>
</dbReference>
<dbReference type="InterPro" id="IPR010492">
    <property type="entry name" value="GINS_Psf3"/>
</dbReference>
<sequence length="194" mass="22370">MVNENYLDIEDLIAENYRFSVVFQKNIQGLGHIIPGNSDKDILLGTKIDLAYWAMISLLDRRIGLQESENVMKVSLPKAYTATYRDIFLADATVVNLKKLMPSFYVTGIKILKMFAHDSQINNKFVVNILNVFKQRFSLIYDAALCGDNYNENTFIKNTDNEELSMYQIGLCSFTKYRNWILGKSKRIQPVPFD</sequence>
<protein>
    <recommendedName>
        <fullName evidence="6">DNA replication complex GINS protein PSF3</fullName>
    </recommendedName>
</protein>
<comment type="subcellular location">
    <subcellularLocation>
        <location evidence="1 6">Nucleus</location>
    </subcellularLocation>
</comment>
<dbReference type="InterPro" id="IPR038437">
    <property type="entry name" value="GINS_Psf3_sf"/>
</dbReference>
<reference evidence="8 9" key="1">
    <citation type="submission" date="2016-04" db="EMBL/GenBank/DDBJ databases">
        <title>The genome of Intoshia linei affirms orthonectids as highly simplified spiralians.</title>
        <authorList>
            <person name="Mikhailov K.V."/>
            <person name="Slusarev G.S."/>
            <person name="Nikitin M.A."/>
            <person name="Logacheva M.D."/>
            <person name="Penin A."/>
            <person name="Aleoshin V."/>
            <person name="Panchin Y.V."/>
        </authorList>
    </citation>
    <scope>NUCLEOTIDE SEQUENCE [LARGE SCALE GENOMIC DNA]</scope>
    <source>
        <strain evidence="8">Intl2013</strain>
        <tissue evidence="8">Whole animal</tissue>
    </source>
</reference>
<dbReference type="GO" id="GO:1902975">
    <property type="term" value="P:mitotic DNA replication initiation"/>
    <property type="evidence" value="ECO:0007669"/>
    <property type="project" value="TreeGrafter"/>
</dbReference>
<keyword evidence="4 6" id="KW-0539">Nucleus</keyword>
<dbReference type="AlphaFoldDB" id="A0A177B9I4"/>
<comment type="function">
    <text evidence="5">Required for correct functioning of the GINS complex, a complex that plays an essential role in the initiation of DNA replication, and progression of DNA replication forks. GINS complex is a core component of CDC45-MCM-GINS (CMG) helicase, the molecular machine that unwinds template DNA during replication, and around which the replisome is built.</text>
</comment>
<evidence type="ECO:0000256" key="1">
    <source>
        <dbReference type="ARBA" id="ARBA00004123"/>
    </source>
</evidence>
<dbReference type="SUPFAM" id="SSF158573">
    <property type="entry name" value="GINS helical bundle-like"/>
    <property type="match status" value="1"/>
</dbReference>
<dbReference type="SUPFAM" id="SSF160059">
    <property type="entry name" value="PriA/YqbF domain"/>
    <property type="match status" value="1"/>
</dbReference>
<name>A0A177B9I4_9BILA</name>
<gene>
    <name evidence="8" type="ORF">A3Q56_02154</name>
</gene>
<organism evidence="8 9">
    <name type="scientific">Intoshia linei</name>
    <dbReference type="NCBI Taxonomy" id="1819745"/>
    <lineage>
        <taxon>Eukaryota</taxon>
        <taxon>Metazoa</taxon>
        <taxon>Spiralia</taxon>
        <taxon>Lophotrochozoa</taxon>
        <taxon>Mesozoa</taxon>
        <taxon>Orthonectida</taxon>
        <taxon>Rhopaluridae</taxon>
        <taxon>Intoshia</taxon>
    </lineage>
</organism>
<evidence type="ECO:0000256" key="4">
    <source>
        <dbReference type="ARBA" id="ARBA00023242"/>
    </source>
</evidence>
<proteinExistence type="inferred from homology"/>
<dbReference type="InterPro" id="IPR036224">
    <property type="entry name" value="GINS_bundle-like_dom_sf"/>
</dbReference>
<comment type="caution">
    <text evidence="8">The sequence shown here is derived from an EMBL/GenBank/DDBJ whole genome shotgun (WGS) entry which is preliminary data.</text>
</comment>
<dbReference type="Pfam" id="PF05916">
    <property type="entry name" value="Sld5"/>
    <property type="match status" value="1"/>
</dbReference>
<comment type="subunit">
    <text evidence="6">Component of the GINS complex.</text>
</comment>
<dbReference type="OrthoDB" id="10251744at2759"/>
<keyword evidence="3 6" id="KW-0235">DNA replication</keyword>
<evidence type="ECO:0000256" key="6">
    <source>
        <dbReference type="RuleBase" id="RU367161"/>
    </source>
</evidence>
<comment type="function">
    <text evidence="6">The GINS complex plays an essential role in the initiation of DNA replication.</text>
</comment>
<dbReference type="Gene3D" id="1.20.58.2050">
    <property type="match status" value="1"/>
</dbReference>
<dbReference type="Proteomes" id="UP000078046">
    <property type="component" value="Unassembled WGS sequence"/>
</dbReference>
<dbReference type="InterPro" id="IPR021151">
    <property type="entry name" value="GINS_A"/>
</dbReference>
<dbReference type="CDD" id="cd21693">
    <property type="entry name" value="GINS_B_Psf3"/>
    <property type="match status" value="1"/>
</dbReference>
<dbReference type="CDD" id="cd11713">
    <property type="entry name" value="GINS_A_psf3"/>
    <property type="match status" value="1"/>
</dbReference>
<evidence type="ECO:0000259" key="7">
    <source>
        <dbReference type="Pfam" id="PF05916"/>
    </source>
</evidence>
<keyword evidence="9" id="KW-1185">Reference proteome</keyword>
<dbReference type="GO" id="GO:0000811">
    <property type="term" value="C:GINS complex"/>
    <property type="evidence" value="ECO:0007669"/>
    <property type="project" value="UniProtKB-UniRule"/>
</dbReference>
<evidence type="ECO:0000256" key="5">
    <source>
        <dbReference type="ARBA" id="ARBA00045258"/>
    </source>
</evidence>
<feature type="domain" description="GINS subunit" evidence="7">
    <location>
        <begin position="82"/>
        <end position="181"/>
    </location>
</feature>
<dbReference type="EMBL" id="LWCA01000188">
    <property type="protein sequence ID" value="OAF70094.1"/>
    <property type="molecule type" value="Genomic_DNA"/>
</dbReference>
<evidence type="ECO:0000256" key="2">
    <source>
        <dbReference type="ARBA" id="ARBA00006343"/>
    </source>
</evidence>
<evidence type="ECO:0000313" key="9">
    <source>
        <dbReference type="Proteomes" id="UP000078046"/>
    </source>
</evidence>
<evidence type="ECO:0000313" key="8">
    <source>
        <dbReference type="EMBL" id="OAF70094.1"/>
    </source>
</evidence>
<accession>A0A177B9I4</accession>
<dbReference type="PANTHER" id="PTHR22768:SF0">
    <property type="entry name" value="DNA REPLICATION COMPLEX GINS PROTEIN PSF3"/>
    <property type="match status" value="1"/>
</dbReference>